<dbReference type="eggNOG" id="KOG2032">
    <property type="taxonomic scope" value="Eukaryota"/>
</dbReference>
<organism evidence="6 7">
    <name type="scientific">Strigamia maritima</name>
    <name type="common">European centipede</name>
    <name type="synonym">Geophilus maritimus</name>
    <dbReference type="NCBI Taxonomy" id="126957"/>
    <lineage>
        <taxon>Eukaryota</taxon>
        <taxon>Metazoa</taxon>
        <taxon>Ecdysozoa</taxon>
        <taxon>Arthropoda</taxon>
        <taxon>Myriapoda</taxon>
        <taxon>Chilopoda</taxon>
        <taxon>Pleurostigmophora</taxon>
        <taxon>Geophilomorpha</taxon>
        <taxon>Linotaeniidae</taxon>
        <taxon>Strigamia</taxon>
    </lineage>
</organism>
<dbReference type="InterPro" id="IPR056282">
    <property type="entry name" value="MROH2B-like_N_HEAT"/>
</dbReference>
<dbReference type="PANTHER" id="PTHR23120">
    <property type="entry name" value="MAESTRO-RELATED HEAT DOMAIN-CONTAINING"/>
    <property type="match status" value="1"/>
</dbReference>
<dbReference type="HOGENOM" id="CLU_003168_0_1_1"/>
<dbReference type="Proteomes" id="UP000014500">
    <property type="component" value="Unassembled WGS sequence"/>
</dbReference>
<dbReference type="Pfam" id="PF23210">
    <property type="entry name" value="HEAT_Maestro_2"/>
    <property type="match status" value="2"/>
</dbReference>
<evidence type="ECO:0008006" key="8">
    <source>
        <dbReference type="Google" id="ProtNLM"/>
    </source>
</evidence>
<evidence type="ECO:0000313" key="6">
    <source>
        <dbReference type="EnsemblMetazoa" id="SMAR015243-PA"/>
    </source>
</evidence>
<evidence type="ECO:0000259" key="2">
    <source>
        <dbReference type="Pfam" id="PF21047"/>
    </source>
</evidence>
<protein>
    <recommendedName>
        <fullName evidence="8">Maestro heat-like repeat-containing protein family member 1</fullName>
    </recommendedName>
</protein>
<feature type="domain" description="MROH2B-like HEAT-repeats" evidence="3">
    <location>
        <begin position="447"/>
        <end position="784"/>
    </location>
</feature>
<feature type="domain" description="Maestro-like HEAT-repeats" evidence="2">
    <location>
        <begin position="810"/>
        <end position="1026"/>
    </location>
</feature>
<feature type="domain" description="Maestro/Maestro-like HEAT-repeats" evidence="5">
    <location>
        <begin position="1225"/>
        <end position="1488"/>
    </location>
</feature>
<feature type="domain" description="MROH2B-like HEAT-repeats" evidence="3">
    <location>
        <begin position="260"/>
        <end position="352"/>
    </location>
</feature>
<dbReference type="InterPro" id="IPR011989">
    <property type="entry name" value="ARM-like"/>
</dbReference>
<dbReference type="PhylomeDB" id="T1JN14"/>
<dbReference type="InterPro" id="IPR055406">
    <property type="entry name" value="HEAT_Maestro"/>
</dbReference>
<evidence type="ECO:0000313" key="7">
    <source>
        <dbReference type="Proteomes" id="UP000014500"/>
    </source>
</evidence>
<dbReference type="SUPFAM" id="SSF48371">
    <property type="entry name" value="ARM repeat"/>
    <property type="match status" value="2"/>
</dbReference>
<dbReference type="Pfam" id="PF23221">
    <property type="entry name" value="HEAT_MROH2B_1st"/>
    <property type="match status" value="1"/>
</dbReference>
<evidence type="ECO:0000259" key="3">
    <source>
        <dbReference type="Pfam" id="PF23210"/>
    </source>
</evidence>
<keyword evidence="7" id="KW-1185">Reference proteome</keyword>
<reference evidence="7" key="1">
    <citation type="submission" date="2011-05" db="EMBL/GenBank/DDBJ databases">
        <authorList>
            <person name="Richards S.R."/>
            <person name="Qu J."/>
            <person name="Jiang H."/>
            <person name="Jhangiani S.N."/>
            <person name="Agravi P."/>
            <person name="Goodspeed R."/>
            <person name="Gross S."/>
            <person name="Mandapat C."/>
            <person name="Jackson L."/>
            <person name="Mathew T."/>
            <person name="Pu L."/>
            <person name="Thornton R."/>
            <person name="Saada N."/>
            <person name="Wilczek-Boney K.B."/>
            <person name="Lee S."/>
            <person name="Kovar C."/>
            <person name="Wu Y."/>
            <person name="Scherer S.E."/>
            <person name="Worley K.C."/>
            <person name="Muzny D.M."/>
            <person name="Gibbs R."/>
        </authorList>
    </citation>
    <scope>NUCLEOTIDE SEQUENCE</scope>
    <source>
        <strain evidence="7">Brora</strain>
    </source>
</reference>
<dbReference type="InterPro" id="IPR045206">
    <property type="entry name" value="Maestro_heat-like_prot"/>
</dbReference>
<dbReference type="InterPro" id="IPR055408">
    <property type="entry name" value="HEAT_MROH2B-like"/>
</dbReference>
<proteinExistence type="predicted"/>
<accession>T1JN14</accession>
<evidence type="ECO:0000259" key="5">
    <source>
        <dbReference type="Pfam" id="PF23227"/>
    </source>
</evidence>
<keyword evidence="1" id="KW-0677">Repeat</keyword>
<dbReference type="InterPro" id="IPR016024">
    <property type="entry name" value="ARM-type_fold"/>
</dbReference>
<evidence type="ECO:0000256" key="1">
    <source>
        <dbReference type="ARBA" id="ARBA00022737"/>
    </source>
</evidence>
<dbReference type="STRING" id="126957.T1JN14"/>
<dbReference type="GO" id="GO:0005737">
    <property type="term" value="C:cytoplasm"/>
    <property type="evidence" value="ECO:0007669"/>
    <property type="project" value="TreeGrafter"/>
</dbReference>
<dbReference type="PANTHER" id="PTHR23120:SF0">
    <property type="entry name" value="MAESTRO HEAT-LIKE REPEAT FAMILY MEMBER 1"/>
    <property type="match status" value="1"/>
</dbReference>
<feature type="domain" description="MROH2B-like N-terminal HEAT-repeats" evidence="4">
    <location>
        <begin position="39"/>
        <end position="254"/>
    </location>
</feature>
<reference evidence="6" key="2">
    <citation type="submission" date="2015-02" db="UniProtKB">
        <authorList>
            <consortium name="EnsemblMetazoa"/>
        </authorList>
    </citation>
    <scope>IDENTIFICATION</scope>
</reference>
<dbReference type="EMBL" id="JH431841">
    <property type="status" value="NOT_ANNOTATED_CDS"/>
    <property type="molecule type" value="Genomic_DNA"/>
</dbReference>
<evidence type="ECO:0000259" key="4">
    <source>
        <dbReference type="Pfam" id="PF23221"/>
    </source>
</evidence>
<dbReference type="OMA" id="EVYIKAM"/>
<dbReference type="EnsemblMetazoa" id="SMAR015243-RA">
    <property type="protein sequence ID" value="SMAR015243-PA"/>
    <property type="gene ID" value="SMAR015243"/>
</dbReference>
<dbReference type="InterPro" id="IPR048465">
    <property type="entry name" value="Maestro-like_HEAT"/>
</dbReference>
<dbReference type="Gene3D" id="1.25.10.10">
    <property type="entry name" value="Leucine-rich Repeat Variant"/>
    <property type="match status" value="2"/>
</dbReference>
<dbReference type="Pfam" id="PF23227">
    <property type="entry name" value="HEAT_MROH2B_C"/>
    <property type="match status" value="1"/>
</dbReference>
<sequence length="1490" mass="166646">MPILKCREDMLSEMLTALVDSANDKNDEVQQAICDSLQVLGIRKPELVLATCSSYLTKHPKLPTKHRIVILKTIYKVCDEAQDFNSKDLSCMIIKQATEEMISSKDIIPEWQGAASNVLVSVGRKWCHPVMENLLIKFQPGVVPHFFIIQTLAHLASKNVYEMVPFLKSVLGTLLSVISVIHHENMKWVTAFAVARFGDAVTEYIANIDKAPDPSVKKEVYETEFNVAYDNLINWLPGKDMKLRTMIIEALGSISHIVSREKFEERLGRVISIILTIYKKPHSQLNIVTQSFCMILDAGFENRSTVLDTQVESIINILFPQICGILDYTEPSLIKNHNEVLRCFCLLENHIHDKMPNILALMKVVVLDNNNKVKQCLAHLIVSLAHHGYLELDAGPILVEFLIRQCSSEQSFENINELSIRGTCENALHIISTTVPNIETILSGEAKQHRHSTLQLMKAVAPTFHKNLVPTMDAQIPQLLALSADGQNLRLHEWENYLLDFLSQILNDLDEEDWCKALGRALANQIETYKDLPQSKAFLFKCLGEITKKVNDEVFCRMYLEAIFSSTQHTDETEREGCASAFGRNAISHFDTSLITLQSLAKNDTSRRHSGIFSFFMDSRSDGEQEAANRCTLILCYGYVSSSCPSANLAACLEPVVLKYLMSQFKFAQKSSDTKMCLLRALSLLTGALNPSQFNVSTMSLPIRLELINHIQQFLKDANGNDAINLSLKCITNLIQLEPILPAAEWEKCLRICTEKVYTSSQITELPTDDSLKKLNRLLHTLLERDPTSENLYFISCYLECWLSSEKVQERKQSILSLVKLLEDYLTIYSKNGEVTILNITRFSPMGSILARLVPRCSDTDVLIRQTAVSGISTLFRLAACFDGLSTEYFESTLNKLDMIRSRLSTEVNVDVLFQTITSLGQLVASNLPSHQVIPFLHALFDGLLDPVNTCSVGVEVLLQLLHRQLNSIDYVNTRKVALQIVRNIASHHLIAVVDFLLGCSTPFDSASACSWQALAQDSALNTDVLTHLLQNLNLNTPCVYEITDPRHNKDKLCIATPQSIAVLYALKEMFQQAEMESAAIANFSQLFTSFILISGMYVDAFLPPPPDFKKSLWPPPSALKTKDKTSPIRVVEDTLRAFLLCARLESILHIATEDGCWSNLESHETFPDAVVCLSNAVCVHAPESLSSIVSLLSPAISSSVEVHRVLSLVYQRCNNDTVLLELVMNSLVNMLIDASTVVRRLSIRGLGHIVELGADEIQKYSTTVLSAMLVGLDDKDDFKGDIALESMGGLSKMLVEIDSGLVAPVLISIKRPDVRQAAFKLFGDLSKFAIGESEAGFVEQIQNNLVPLLLHLNDEDKNVIKACKHSLRCVGPLLDCSPVNTMVQRHLIPEGELHYGEFMNDLSKILVTEFSNKIPLYVTSNVMYFKSSWAIIQANAAMFVGYLLCNLPEQVKLQIDREATCTALMLLLKCEDKQVRIKAAEAMSLLHQY</sequence>
<name>T1JN14_STRMM</name>
<dbReference type="Pfam" id="PF21047">
    <property type="entry name" value="HEAT_Maestro"/>
    <property type="match status" value="1"/>
</dbReference>